<evidence type="ECO:0000313" key="1">
    <source>
        <dbReference type="EMBL" id="RNL79366.1"/>
    </source>
</evidence>
<protein>
    <submittedName>
        <fullName evidence="1">SCO1664 family protein</fullName>
    </submittedName>
</protein>
<organism evidence="1 2">
    <name type="scientific">Nocardioides marmorisolisilvae</name>
    <dbReference type="NCBI Taxonomy" id="1542737"/>
    <lineage>
        <taxon>Bacteria</taxon>
        <taxon>Bacillati</taxon>
        <taxon>Actinomycetota</taxon>
        <taxon>Actinomycetes</taxon>
        <taxon>Propionibacteriales</taxon>
        <taxon>Nocardioidaceae</taxon>
        <taxon>Nocardioides</taxon>
    </lineage>
</organism>
<proteinExistence type="predicted"/>
<dbReference type="EMBL" id="RJSG01000002">
    <property type="protein sequence ID" value="RNL79366.1"/>
    <property type="molecule type" value="Genomic_DNA"/>
</dbReference>
<sequence>MPPVQRVPAHTAVSTDPVDLDLLAEGELTVLGRIMPASNHTYLCRLGPETSAGDGPQAVYKPTSGERPLWDFEDGTLANREYAAWVVSEALGWAVVPPTLLREGPAGPGMVQLWCEPDAEQEPVDLLPEGPVPPGALHVLDAFDNHERPVMLVHEDSEPLRRMALFDIVVNNTDRKGGHVLAMTDGHRYGVDHGVCFHVEDKLRTVLWGFQGRRLHAEERAALERLAACLSGPTGDDLGFLLNGDEIRATARRLDRLLSAGRFPDPGPGWPSLPWPPF</sequence>
<dbReference type="AlphaFoldDB" id="A0A3N0DV61"/>
<accession>A0A3N0DV61</accession>
<dbReference type="NCBIfam" id="TIGR03843">
    <property type="entry name" value="SCO1664 family protein"/>
    <property type="match status" value="1"/>
</dbReference>
<gene>
    <name evidence="1" type="ORF">EFL95_10270</name>
</gene>
<reference evidence="1 2" key="1">
    <citation type="submission" date="2018-11" db="EMBL/GenBank/DDBJ databases">
        <authorList>
            <person name="Li F."/>
        </authorList>
    </citation>
    <scope>NUCLEOTIDE SEQUENCE [LARGE SCALE GENOMIC DNA]</scope>
    <source>
        <strain evidence="1 2">KIS18-7</strain>
    </source>
</reference>
<comment type="caution">
    <text evidence="1">The sequence shown here is derived from an EMBL/GenBank/DDBJ whole genome shotgun (WGS) entry which is preliminary data.</text>
</comment>
<name>A0A3N0DV61_9ACTN</name>
<dbReference type="InterPro" id="IPR022292">
    <property type="entry name" value="CHP03843"/>
</dbReference>
<evidence type="ECO:0000313" key="2">
    <source>
        <dbReference type="Proteomes" id="UP000277094"/>
    </source>
</evidence>
<dbReference type="Proteomes" id="UP000277094">
    <property type="component" value="Unassembled WGS sequence"/>
</dbReference>
<dbReference type="OrthoDB" id="3423180at2"/>
<keyword evidence="2" id="KW-1185">Reference proteome</keyword>